<evidence type="ECO:0000256" key="4">
    <source>
        <dbReference type="ARBA" id="ARBA00022737"/>
    </source>
</evidence>
<proteinExistence type="predicted"/>
<keyword evidence="2" id="KW-0723">Serine/threonine-protein kinase</keyword>
<dbReference type="InterPro" id="IPR018247">
    <property type="entry name" value="EF_Hand_1_Ca_BS"/>
</dbReference>
<accession>A0A813DY01</accession>
<keyword evidence="7" id="KW-0106">Calcium</keyword>
<reference evidence="10" key="1">
    <citation type="submission" date="2021-02" db="EMBL/GenBank/DDBJ databases">
        <authorList>
            <person name="Dougan E. K."/>
            <person name="Rhodes N."/>
            <person name="Thang M."/>
            <person name="Chan C."/>
        </authorList>
    </citation>
    <scope>NUCLEOTIDE SEQUENCE</scope>
</reference>
<comment type="caution">
    <text evidence="10">The sequence shown here is derived from an EMBL/GenBank/DDBJ whole genome shotgun (WGS) entry which is preliminary data.</text>
</comment>
<dbReference type="Proteomes" id="UP000654075">
    <property type="component" value="Unassembled WGS sequence"/>
</dbReference>
<evidence type="ECO:0000256" key="3">
    <source>
        <dbReference type="ARBA" id="ARBA00022679"/>
    </source>
</evidence>
<keyword evidence="5" id="KW-0547">Nucleotide-binding</keyword>
<dbReference type="Gene3D" id="1.10.238.10">
    <property type="entry name" value="EF-hand"/>
    <property type="match status" value="2"/>
</dbReference>
<dbReference type="EMBL" id="CAJNNV010004907">
    <property type="protein sequence ID" value="CAE8591402.1"/>
    <property type="molecule type" value="Genomic_DNA"/>
</dbReference>
<name>A0A813DY01_POLGL</name>
<keyword evidence="3" id="KW-0808">Transferase</keyword>
<dbReference type="InterPro" id="IPR050205">
    <property type="entry name" value="CDPK_Ser/Thr_kinases"/>
</dbReference>
<protein>
    <recommendedName>
        <fullName evidence="9">EF-hand domain-containing protein</fullName>
    </recommendedName>
</protein>
<sequence>VISGSLPFNMSTPEASRYKVAFSSTSWAEVSQKAVALVMALLSKSVRNRIDAPSALQHDWLKEKAPQVPFTPLQPEIVSQLMNFRSTNRFKRATLSVVAAMLSEKQITLSRALFMSLDVSGDGLISIQEMKDMLGDNAASAIFRDNSNNRLDDQDFSYLEFIAATFDRKRCLTKEVCKAAFSAFDKDGSNSISLAELASGKLLGHLSAQELTQALAALDKNGDQEIDFKEFMHMIREDTA</sequence>
<dbReference type="InterPro" id="IPR002048">
    <property type="entry name" value="EF_hand_dom"/>
</dbReference>
<keyword evidence="8" id="KW-0067">ATP-binding</keyword>
<dbReference type="PROSITE" id="PS50222">
    <property type="entry name" value="EF_HAND_2"/>
    <property type="match status" value="3"/>
</dbReference>
<keyword evidence="6" id="KW-0418">Kinase</keyword>
<dbReference type="AlphaFoldDB" id="A0A813DY01"/>
<keyword evidence="11" id="KW-1185">Reference proteome</keyword>
<feature type="domain" description="EF-hand" evidence="9">
    <location>
        <begin position="105"/>
        <end position="140"/>
    </location>
</feature>
<feature type="non-terminal residue" evidence="10">
    <location>
        <position position="1"/>
    </location>
</feature>
<dbReference type="CDD" id="cd00051">
    <property type="entry name" value="EFh"/>
    <property type="match status" value="1"/>
</dbReference>
<feature type="domain" description="EF-hand" evidence="9">
    <location>
        <begin position="209"/>
        <end position="240"/>
    </location>
</feature>
<dbReference type="Gene3D" id="1.10.510.10">
    <property type="entry name" value="Transferase(Phosphotransferase) domain 1"/>
    <property type="match status" value="1"/>
</dbReference>
<keyword evidence="4" id="KW-0677">Repeat</keyword>
<comment type="cofactor">
    <cofactor evidence="1">
        <name>Mg(2+)</name>
        <dbReference type="ChEBI" id="CHEBI:18420"/>
    </cofactor>
</comment>
<evidence type="ECO:0000313" key="11">
    <source>
        <dbReference type="Proteomes" id="UP000654075"/>
    </source>
</evidence>
<evidence type="ECO:0000256" key="6">
    <source>
        <dbReference type="ARBA" id="ARBA00022777"/>
    </source>
</evidence>
<dbReference type="FunFam" id="1.10.238.10:FF:000003">
    <property type="entry name" value="Calmodulin A"/>
    <property type="match status" value="1"/>
</dbReference>
<dbReference type="OrthoDB" id="417289at2759"/>
<dbReference type="InterPro" id="IPR011009">
    <property type="entry name" value="Kinase-like_dom_sf"/>
</dbReference>
<dbReference type="GO" id="GO:0005509">
    <property type="term" value="F:calcium ion binding"/>
    <property type="evidence" value="ECO:0007669"/>
    <property type="project" value="InterPro"/>
</dbReference>
<dbReference type="Pfam" id="PF13499">
    <property type="entry name" value="EF-hand_7"/>
    <property type="match status" value="1"/>
</dbReference>
<evidence type="ECO:0000256" key="8">
    <source>
        <dbReference type="ARBA" id="ARBA00022840"/>
    </source>
</evidence>
<evidence type="ECO:0000313" key="10">
    <source>
        <dbReference type="EMBL" id="CAE8591402.1"/>
    </source>
</evidence>
<evidence type="ECO:0000256" key="1">
    <source>
        <dbReference type="ARBA" id="ARBA00001946"/>
    </source>
</evidence>
<dbReference type="SUPFAM" id="SSF56112">
    <property type="entry name" value="Protein kinase-like (PK-like)"/>
    <property type="match status" value="1"/>
</dbReference>
<dbReference type="SUPFAM" id="SSF47473">
    <property type="entry name" value="EF-hand"/>
    <property type="match status" value="1"/>
</dbReference>
<evidence type="ECO:0000256" key="7">
    <source>
        <dbReference type="ARBA" id="ARBA00022837"/>
    </source>
</evidence>
<dbReference type="PROSITE" id="PS00018">
    <property type="entry name" value="EF_HAND_1"/>
    <property type="match status" value="3"/>
</dbReference>
<dbReference type="SMART" id="SM00054">
    <property type="entry name" value="EFh"/>
    <property type="match status" value="3"/>
</dbReference>
<organism evidence="10 11">
    <name type="scientific">Polarella glacialis</name>
    <name type="common">Dinoflagellate</name>
    <dbReference type="NCBI Taxonomy" id="89957"/>
    <lineage>
        <taxon>Eukaryota</taxon>
        <taxon>Sar</taxon>
        <taxon>Alveolata</taxon>
        <taxon>Dinophyceae</taxon>
        <taxon>Suessiales</taxon>
        <taxon>Suessiaceae</taxon>
        <taxon>Polarella</taxon>
    </lineage>
</organism>
<evidence type="ECO:0000256" key="2">
    <source>
        <dbReference type="ARBA" id="ARBA00022527"/>
    </source>
</evidence>
<dbReference type="PANTHER" id="PTHR24349">
    <property type="entry name" value="SERINE/THREONINE-PROTEIN KINASE"/>
    <property type="match status" value="1"/>
</dbReference>
<dbReference type="GO" id="GO:0005524">
    <property type="term" value="F:ATP binding"/>
    <property type="evidence" value="ECO:0007669"/>
    <property type="project" value="UniProtKB-KW"/>
</dbReference>
<dbReference type="GO" id="GO:0004674">
    <property type="term" value="F:protein serine/threonine kinase activity"/>
    <property type="evidence" value="ECO:0007669"/>
    <property type="project" value="UniProtKB-KW"/>
</dbReference>
<dbReference type="Pfam" id="PF13202">
    <property type="entry name" value="EF-hand_5"/>
    <property type="match status" value="1"/>
</dbReference>
<evidence type="ECO:0000259" key="9">
    <source>
        <dbReference type="PROSITE" id="PS50222"/>
    </source>
</evidence>
<dbReference type="InterPro" id="IPR011992">
    <property type="entry name" value="EF-hand-dom_pair"/>
</dbReference>
<feature type="domain" description="EF-hand" evidence="9">
    <location>
        <begin position="172"/>
        <end position="207"/>
    </location>
</feature>
<gene>
    <name evidence="10" type="ORF">PGLA1383_LOCUS10072</name>
</gene>
<evidence type="ECO:0000256" key="5">
    <source>
        <dbReference type="ARBA" id="ARBA00022741"/>
    </source>
</evidence>